<evidence type="ECO:0000313" key="2">
    <source>
        <dbReference type="Proteomes" id="UP000310673"/>
    </source>
</evidence>
<dbReference type="Gene3D" id="3.40.50.720">
    <property type="entry name" value="NAD(P)-binding Rossmann-like Domain"/>
    <property type="match status" value="1"/>
</dbReference>
<accession>A0A5B7T375</accession>
<sequence length="68" mass="7903">MTNDREIDYKLTKKGETFKGTMISRSSIVDFVIKIINNPEKYMSESYGISKPGTDNMLKQIREMDHDI</sequence>
<evidence type="ECO:0000313" key="1">
    <source>
        <dbReference type="EMBL" id="QCX24765.1"/>
    </source>
</evidence>
<name>A0A5B7T375_9LACO</name>
<protein>
    <submittedName>
        <fullName evidence="1">Uncharacterized protein</fullName>
    </submittedName>
</protein>
<dbReference type="STRING" id="1423818.FC88_GL001005"/>
<dbReference type="Proteomes" id="UP000310673">
    <property type="component" value="Chromosome"/>
</dbReference>
<gene>
    <name evidence="1" type="ORF">FG051_06400</name>
</gene>
<dbReference type="AlphaFoldDB" id="A0A5B7T375"/>
<proteinExistence type="predicted"/>
<dbReference type="EMBL" id="CP040736">
    <property type="protein sequence ID" value="QCX24765.1"/>
    <property type="molecule type" value="Genomic_DNA"/>
</dbReference>
<dbReference type="KEGG" id="lft:FG051_06400"/>
<reference evidence="1 2" key="1">
    <citation type="submission" date="2019-05" db="EMBL/GenBank/DDBJ databases">
        <title>Genome Sequence of Lactobacillus futsaii Y97, a Potential Probiotic Strain Isolated from the Futsai of Taiwan.</title>
        <authorList>
            <person name="Du X."/>
        </authorList>
    </citation>
    <scope>NUCLEOTIDE SEQUENCE [LARGE SCALE GENOMIC DNA]</scope>
    <source>
        <strain evidence="1 2">Y97</strain>
    </source>
</reference>
<organism evidence="1 2">
    <name type="scientific">Companilactobacillus futsaii</name>
    <dbReference type="NCBI Taxonomy" id="938155"/>
    <lineage>
        <taxon>Bacteria</taxon>
        <taxon>Bacillati</taxon>
        <taxon>Bacillota</taxon>
        <taxon>Bacilli</taxon>
        <taxon>Lactobacillales</taxon>
        <taxon>Lactobacillaceae</taxon>
        <taxon>Companilactobacillus</taxon>
    </lineage>
</organism>